<comment type="caution">
    <text evidence="3">The sequence shown here is derived from an EMBL/GenBank/DDBJ whole genome shotgun (WGS) entry which is preliminary data.</text>
</comment>
<dbReference type="NCBIfam" id="TIGR02429">
    <property type="entry name" value="pcaI_scoA_fam"/>
    <property type="match status" value="1"/>
</dbReference>
<dbReference type="PANTHER" id="PTHR13707:SF60">
    <property type="entry name" value="ACETATE COA-TRANSFERASE SUBUNIT ALPHA"/>
    <property type="match status" value="1"/>
</dbReference>
<evidence type="ECO:0000256" key="2">
    <source>
        <dbReference type="ARBA" id="ARBA00022679"/>
    </source>
</evidence>
<dbReference type="RefSeq" id="WP_183750641.1">
    <property type="nucleotide sequence ID" value="NZ_JACICC010000001.1"/>
</dbReference>
<sequence>MKEAITPQQAAEIIPDGAVLAIGGFMGVGSPHRVIDALVEAGRKDLTVIGNDAGRPDFGIGRLVHARAVKKLIASHIGLNPESQKQMIAGEMEIDLVPQGTLAERLRAAGHGLGGVLTKTAIGTIAAEGKRIIEIDGEEWLYEPPLPADFALIHADRADYIGNLTYQLTATNFNPIMAMAAKTVICEPRVIVPIGVIPPDDVRTPGVIVDHLIARV</sequence>
<dbReference type="Pfam" id="PF01144">
    <property type="entry name" value="CoA_trans"/>
    <property type="match status" value="1"/>
</dbReference>
<dbReference type="InterPro" id="IPR004165">
    <property type="entry name" value="CoA_trans_fam_I"/>
</dbReference>
<evidence type="ECO:0000313" key="3">
    <source>
        <dbReference type="EMBL" id="MBB3808677.1"/>
    </source>
</evidence>
<reference evidence="3 4" key="1">
    <citation type="submission" date="2020-08" db="EMBL/GenBank/DDBJ databases">
        <title>Genomic Encyclopedia of Type Strains, Phase IV (KMG-IV): sequencing the most valuable type-strain genomes for metagenomic binning, comparative biology and taxonomic classification.</title>
        <authorList>
            <person name="Goeker M."/>
        </authorList>
    </citation>
    <scope>NUCLEOTIDE SEQUENCE [LARGE SCALE GENOMIC DNA]</scope>
    <source>
        <strain evidence="3 4">DSM 28760</strain>
    </source>
</reference>
<keyword evidence="2 3" id="KW-0808">Transferase</keyword>
<proteinExistence type="inferred from homology"/>
<dbReference type="Gene3D" id="3.40.1080.10">
    <property type="entry name" value="Glutaconate Coenzyme A-transferase"/>
    <property type="match status" value="1"/>
</dbReference>
<name>A0A7W5Z261_9HYPH</name>
<dbReference type="PANTHER" id="PTHR13707">
    <property type="entry name" value="KETOACID-COENZYME A TRANSFERASE"/>
    <property type="match status" value="1"/>
</dbReference>
<dbReference type="AlphaFoldDB" id="A0A7W5Z261"/>
<dbReference type="SUPFAM" id="SSF100950">
    <property type="entry name" value="NagB/RpiA/CoA transferase-like"/>
    <property type="match status" value="1"/>
</dbReference>
<dbReference type="EC" id="2.8.3.9" evidence="3"/>
<gene>
    <name evidence="3" type="ORF">FHS81_000731</name>
</gene>
<protein>
    <submittedName>
        <fullName evidence="3">Acetate CoA/acetoacetate CoA-transferase alpha subunit</fullName>
        <ecNumber evidence="3">2.8.3.8</ecNumber>
        <ecNumber evidence="3">2.8.3.9</ecNumber>
    </submittedName>
</protein>
<dbReference type="PROSITE" id="PS01273">
    <property type="entry name" value="COA_TRANSF_1"/>
    <property type="match status" value="1"/>
</dbReference>
<dbReference type="InterPro" id="IPR037171">
    <property type="entry name" value="NagB/RpiA_transferase-like"/>
</dbReference>
<dbReference type="EMBL" id="JACICC010000001">
    <property type="protein sequence ID" value="MBB3808677.1"/>
    <property type="molecule type" value="Genomic_DNA"/>
</dbReference>
<dbReference type="Proteomes" id="UP000537592">
    <property type="component" value="Unassembled WGS sequence"/>
</dbReference>
<evidence type="ECO:0000256" key="1">
    <source>
        <dbReference type="ARBA" id="ARBA00005612"/>
    </source>
</evidence>
<dbReference type="SMART" id="SM00882">
    <property type="entry name" value="CoA_trans"/>
    <property type="match status" value="1"/>
</dbReference>
<comment type="similarity">
    <text evidence="1">Belongs to the 3-oxoacid CoA-transferase subunit A family.</text>
</comment>
<keyword evidence="4" id="KW-1185">Reference proteome</keyword>
<dbReference type="GO" id="GO:0047371">
    <property type="term" value="F:butyrate-acetoacetate CoA-transferase activity"/>
    <property type="evidence" value="ECO:0007669"/>
    <property type="project" value="UniProtKB-EC"/>
</dbReference>
<dbReference type="InterPro" id="IPR012792">
    <property type="entry name" value="3-oxoacid_CoA-transf_A"/>
</dbReference>
<dbReference type="InterPro" id="IPR004163">
    <property type="entry name" value="CoA_transf_BS"/>
</dbReference>
<dbReference type="GO" id="GO:0008775">
    <property type="term" value="F:acetate CoA-transferase activity"/>
    <property type="evidence" value="ECO:0007669"/>
    <property type="project" value="UniProtKB-EC"/>
</dbReference>
<organism evidence="3 4">
    <name type="scientific">Pseudochelatococcus contaminans</name>
    <dbReference type="NCBI Taxonomy" id="1538103"/>
    <lineage>
        <taxon>Bacteria</taxon>
        <taxon>Pseudomonadati</taxon>
        <taxon>Pseudomonadota</taxon>
        <taxon>Alphaproteobacteria</taxon>
        <taxon>Hyphomicrobiales</taxon>
        <taxon>Chelatococcaceae</taxon>
        <taxon>Pseudochelatococcus</taxon>
    </lineage>
</organism>
<accession>A0A7W5Z261</accession>
<dbReference type="EC" id="2.8.3.8" evidence="3"/>
<evidence type="ECO:0000313" key="4">
    <source>
        <dbReference type="Proteomes" id="UP000537592"/>
    </source>
</evidence>